<reference evidence="5" key="1">
    <citation type="submission" date="2020-07" db="EMBL/GenBank/DDBJ databases">
        <title>Huge and variable diversity of episymbiotic CPR bacteria and DPANN archaea in groundwater ecosystems.</title>
        <authorList>
            <person name="He C.Y."/>
            <person name="Keren R."/>
            <person name="Whittaker M."/>
            <person name="Farag I.F."/>
            <person name="Doudna J."/>
            <person name="Cate J.H.D."/>
            <person name="Banfield J.F."/>
        </authorList>
    </citation>
    <scope>NUCLEOTIDE SEQUENCE</scope>
    <source>
        <strain evidence="5">NC_groundwater_717_Ag_S-0.2um_59_8</strain>
    </source>
</reference>
<accession>A0A932LZN9</accession>
<feature type="signal peptide" evidence="4">
    <location>
        <begin position="1"/>
        <end position="28"/>
    </location>
</feature>
<dbReference type="InterPro" id="IPR050745">
    <property type="entry name" value="Multifunctional_regulatory"/>
</dbReference>
<protein>
    <submittedName>
        <fullName evidence="5">Ankyrin repeat domain-containing protein</fullName>
    </submittedName>
</protein>
<dbReference type="Gene3D" id="1.25.40.20">
    <property type="entry name" value="Ankyrin repeat-containing domain"/>
    <property type="match status" value="2"/>
</dbReference>
<keyword evidence="2 3" id="KW-0040">ANK repeat</keyword>
<dbReference type="Pfam" id="PF12796">
    <property type="entry name" value="Ank_2"/>
    <property type="match status" value="1"/>
</dbReference>
<dbReference type="PRINTS" id="PR01415">
    <property type="entry name" value="ANKYRIN"/>
</dbReference>
<keyword evidence="1" id="KW-0677">Repeat</keyword>
<evidence type="ECO:0000256" key="4">
    <source>
        <dbReference type="SAM" id="SignalP"/>
    </source>
</evidence>
<dbReference type="SUPFAM" id="SSF48403">
    <property type="entry name" value="Ankyrin repeat"/>
    <property type="match status" value="1"/>
</dbReference>
<dbReference type="InterPro" id="IPR002110">
    <property type="entry name" value="Ankyrin_rpt"/>
</dbReference>
<dbReference type="PANTHER" id="PTHR24189:SF50">
    <property type="entry name" value="ANKYRIN REPEAT AND SOCS BOX PROTEIN 2"/>
    <property type="match status" value="1"/>
</dbReference>
<sequence>MTSAAFNARFNGKRALCALAIVIMVAAAAGCDAGMGPLHEAAMTGNAEVVKSWIAQKRNLDVTFDEPSRGLEGNYSRARGVTALMMAARTGQFEIVKLLVEGGANLYAESHWPDGAHPRNAFDYAVENAVQKSGNPEAVEYLWAKSDRVRFAARLDEHIAASCRRTCNDKSGGDARGNLALFLLGIAPDRQRGKGISEAACFSLQPLELLTFLDKHAVRFPKNTLHCAVYYPAVRSQHSPEERIAMASFFLDHGADPEDQIPGVGYTPLMGAASTHDIEMVKLLLARGANPNARNPAGVTAIGLAANICISGVGANDVEPRQKPQLAVIEYLAQSGADAKLYASESGRSQLQILTNCCSRQPHTGTQRRICEVFGL</sequence>
<evidence type="ECO:0000256" key="3">
    <source>
        <dbReference type="PROSITE-ProRule" id="PRU00023"/>
    </source>
</evidence>
<dbReference type="GO" id="GO:2000812">
    <property type="term" value="P:regulation of barbed-end actin filament capping"/>
    <property type="evidence" value="ECO:0007669"/>
    <property type="project" value="TreeGrafter"/>
</dbReference>
<dbReference type="GO" id="GO:0005737">
    <property type="term" value="C:cytoplasm"/>
    <property type="evidence" value="ECO:0007669"/>
    <property type="project" value="TreeGrafter"/>
</dbReference>
<evidence type="ECO:0000256" key="2">
    <source>
        <dbReference type="ARBA" id="ARBA00023043"/>
    </source>
</evidence>
<dbReference type="Proteomes" id="UP000741360">
    <property type="component" value="Unassembled WGS sequence"/>
</dbReference>
<organism evidence="5 6">
    <name type="scientific">Tectimicrobiota bacterium</name>
    <dbReference type="NCBI Taxonomy" id="2528274"/>
    <lineage>
        <taxon>Bacteria</taxon>
        <taxon>Pseudomonadati</taxon>
        <taxon>Nitrospinota/Tectimicrobiota group</taxon>
        <taxon>Candidatus Tectimicrobiota</taxon>
    </lineage>
</organism>
<evidence type="ECO:0000313" key="5">
    <source>
        <dbReference type="EMBL" id="MBI3014197.1"/>
    </source>
</evidence>
<dbReference type="PANTHER" id="PTHR24189">
    <property type="entry name" value="MYOTROPHIN"/>
    <property type="match status" value="1"/>
</dbReference>
<dbReference type="SMART" id="SM00248">
    <property type="entry name" value="ANK"/>
    <property type="match status" value="4"/>
</dbReference>
<dbReference type="PROSITE" id="PS50088">
    <property type="entry name" value="ANK_REPEAT"/>
    <property type="match status" value="2"/>
</dbReference>
<feature type="chain" id="PRO_5037576390" evidence="4">
    <location>
        <begin position="29"/>
        <end position="376"/>
    </location>
</feature>
<proteinExistence type="predicted"/>
<dbReference type="PROSITE" id="PS50297">
    <property type="entry name" value="ANK_REP_REGION"/>
    <property type="match status" value="2"/>
</dbReference>
<dbReference type="Pfam" id="PF00023">
    <property type="entry name" value="Ank"/>
    <property type="match status" value="1"/>
</dbReference>
<dbReference type="AlphaFoldDB" id="A0A932LZN9"/>
<evidence type="ECO:0000256" key="1">
    <source>
        <dbReference type="ARBA" id="ARBA00022737"/>
    </source>
</evidence>
<dbReference type="EMBL" id="JACPSX010000063">
    <property type="protein sequence ID" value="MBI3014197.1"/>
    <property type="molecule type" value="Genomic_DNA"/>
</dbReference>
<dbReference type="InterPro" id="IPR036770">
    <property type="entry name" value="Ankyrin_rpt-contain_sf"/>
</dbReference>
<keyword evidence="4" id="KW-0732">Signal</keyword>
<gene>
    <name evidence="5" type="ORF">HYY65_03815</name>
</gene>
<feature type="repeat" description="ANK" evidence="3">
    <location>
        <begin position="264"/>
        <end position="296"/>
    </location>
</feature>
<comment type="caution">
    <text evidence="5">The sequence shown here is derived from an EMBL/GenBank/DDBJ whole genome shotgun (WGS) entry which is preliminary data.</text>
</comment>
<name>A0A932LZN9_UNCTE</name>
<feature type="repeat" description="ANK" evidence="3">
    <location>
        <begin position="79"/>
        <end position="111"/>
    </location>
</feature>
<evidence type="ECO:0000313" key="6">
    <source>
        <dbReference type="Proteomes" id="UP000741360"/>
    </source>
</evidence>